<evidence type="ECO:0000313" key="7">
    <source>
        <dbReference type="EMBL" id="RVX72830.1"/>
    </source>
</evidence>
<evidence type="ECO:0000259" key="6">
    <source>
        <dbReference type="Pfam" id="PF13454"/>
    </source>
</evidence>
<dbReference type="Pfam" id="PF00743">
    <property type="entry name" value="FMO-like"/>
    <property type="match status" value="2"/>
</dbReference>
<dbReference type="InterPro" id="IPR036188">
    <property type="entry name" value="FAD/NAD-bd_sf"/>
</dbReference>
<feature type="region of interest" description="Disordered" evidence="5">
    <location>
        <begin position="1"/>
        <end position="33"/>
    </location>
</feature>
<evidence type="ECO:0000256" key="1">
    <source>
        <dbReference type="ARBA" id="ARBA00009183"/>
    </source>
</evidence>
<dbReference type="GO" id="GO:0050660">
    <property type="term" value="F:flavin adenine dinucleotide binding"/>
    <property type="evidence" value="ECO:0007669"/>
    <property type="project" value="InterPro"/>
</dbReference>
<dbReference type="Proteomes" id="UP000288859">
    <property type="component" value="Unassembled WGS sequence"/>
</dbReference>
<dbReference type="InterPro" id="IPR050346">
    <property type="entry name" value="FMO-like"/>
</dbReference>
<evidence type="ECO:0000256" key="4">
    <source>
        <dbReference type="ARBA" id="ARBA00023002"/>
    </source>
</evidence>
<sequence length="550" mass="60252">MGDSVEASVSTSPSLSPPSAPSSTVPTNLSTPQSISTAGSPFIGVPDIHPGFQISRVAILGAGPSGLAFAKVLLAEKASFQNLGITIFEQRDQIGGIWNLSENVVSKTVAVPQSDKNYGTGVDENQDKASHSLELESPLYDYLETNVPKPLMPYAGVPFPDEDPLFPSHGAVLKYLQGYANNVLGGDASATADLRLGVKIRKVALLQGGGASEKDTWEIQSEHLASGNIKSEIYDAVVVANGHYTVPYIPEIEGAAESNRKYPGTILHSKAYRRPQDFAGKKVLVIGNSASGLDIAAQIGFMGQPKGKVLLSAKSASAFGPMPVVDWKEDVDQVVEFLESDRAVRFASGRVERDLDAVIFATGYLFSYPFLTKFGSKIVDDGFRVKGLYEHLFLIDHPTLVFPVVNLKVIPFPLAENQAAVVARVWSGRLDLPSKDKMRQWEQQEIKANGDGKYFHQKMFPQDAAQVNHLYRWACQARGSPSQDSRLTRWDEKLVWLRSRLPSIKMAFMTRGYDRVKVKTAEEMGFNFDEWRKTAGEGDLEMFHKGGCYS</sequence>
<dbReference type="GO" id="GO:0004499">
    <property type="term" value="F:N,N-dimethylaniline monooxygenase activity"/>
    <property type="evidence" value="ECO:0007669"/>
    <property type="project" value="InterPro"/>
</dbReference>
<dbReference type="AlphaFoldDB" id="A0A438NB50"/>
<dbReference type="OrthoDB" id="66881at2759"/>
<name>A0A438NB50_EXOME</name>
<dbReference type="SUPFAM" id="SSF51905">
    <property type="entry name" value="FAD/NAD(P)-binding domain"/>
    <property type="match status" value="2"/>
</dbReference>
<protein>
    <recommendedName>
        <fullName evidence="6">FAD-dependent urate hydroxylase HpyO/Asp monooxygenase CreE-like FAD/NAD(P)-binding domain-containing protein</fullName>
    </recommendedName>
</protein>
<accession>A0A438NB50</accession>
<dbReference type="PANTHER" id="PTHR23023">
    <property type="entry name" value="DIMETHYLANILINE MONOOXYGENASE"/>
    <property type="match status" value="1"/>
</dbReference>
<evidence type="ECO:0000256" key="2">
    <source>
        <dbReference type="ARBA" id="ARBA00022630"/>
    </source>
</evidence>
<dbReference type="Pfam" id="PF13454">
    <property type="entry name" value="NAD_binding_9"/>
    <property type="match status" value="1"/>
</dbReference>
<dbReference type="InterPro" id="IPR038732">
    <property type="entry name" value="HpyO/CreE_NAD-binding"/>
</dbReference>
<keyword evidence="4" id="KW-0560">Oxidoreductase</keyword>
<dbReference type="EMBL" id="NAJM01000010">
    <property type="protein sequence ID" value="RVX72830.1"/>
    <property type="molecule type" value="Genomic_DNA"/>
</dbReference>
<comment type="caution">
    <text evidence="7">The sequence shown here is derived from an EMBL/GenBank/DDBJ whole genome shotgun (WGS) entry which is preliminary data.</text>
</comment>
<evidence type="ECO:0000256" key="5">
    <source>
        <dbReference type="SAM" id="MobiDB-lite"/>
    </source>
</evidence>
<reference evidence="7 8" key="1">
    <citation type="submission" date="2017-03" db="EMBL/GenBank/DDBJ databases">
        <title>Genomes of endolithic fungi from Antarctica.</title>
        <authorList>
            <person name="Coleine C."/>
            <person name="Masonjones S."/>
            <person name="Stajich J.E."/>
        </authorList>
    </citation>
    <scope>NUCLEOTIDE SEQUENCE [LARGE SCALE GENOMIC DNA]</scope>
    <source>
        <strain evidence="7 8">CCFEE 6314</strain>
    </source>
</reference>
<dbReference type="InterPro" id="IPR020946">
    <property type="entry name" value="Flavin_mOase-like"/>
</dbReference>
<feature type="compositionally biased region" description="Low complexity" evidence="5">
    <location>
        <begin position="1"/>
        <end position="14"/>
    </location>
</feature>
<dbReference type="VEuPathDB" id="FungiDB:PV10_04085"/>
<proteinExistence type="inferred from homology"/>
<evidence type="ECO:0000313" key="8">
    <source>
        <dbReference type="Proteomes" id="UP000288859"/>
    </source>
</evidence>
<dbReference type="GO" id="GO:0050661">
    <property type="term" value="F:NADP binding"/>
    <property type="evidence" value="ECO:0007669"/>
    <property type="project" value="InterPro"/>
</dbReference>
<comment type="similarity">
    <text evidence="1">Belongs to the FMO family.</text>
</comment>
<evidence type="ECO:0000256" key="3">
    <source>
        <dbReference type="ARBA" id="ARBA00022827"/>
    </source>
</evidence>
<dbReference type="Gene3D" id="3.50.50.60">
    <property type="entry name" value="FAD/NAD(P)-binding domain"/>
    <property type="match status" value="2"/>
</dbReference>
<feature type="domain" description="FAD-dependent urate hydroxylase HpyO/Asp monooxygenase CreE-like FAD/NAD(P)-binding" evidence="6">
    <location>
        <begin position="58"/>
        <end position="103"/>
    </location>
</feature>
<organism evidence="7 8">
    <name type="scientific">Exophiala mesophila</name>
    <name type="common">Black yeast-like fungus</name>
    <dbReference type="NCBI Taxonomy" id="212818"/>
    <lineage>
        <taxon>Eukaryota</taxon>
        <taxon>Fungi</taxon>
        <taxon>Dikarya</taxon>
        <taxon>Ascomycota</taxon>
        <taxon>Pezizomycotina</taxon>
        <taxon>Eurotiomycetes</taxon>
        <taxon>Chaetothyriomycetidae</taxon>
        <taxon>Chaetothyriales</taxon>
        <taxon>Herpotrichiellaceae</taxon>
        <taxon>Exophiala</taxon>
    </lineage>
</organism>
<gene>
    <name evidence="7" type="ORF">B0A52_03183</name>
</gene>
<keyword evidence="3" id="KW-0274">FAD</keyword>
<keyword evidence="2" id="KW-0285">Flavoprotein</keyword>